<evidence type="ECO:0000259" key="3">
    <source>
        <dbReference type="PROSITE" id="PS50977"/>
    </source>
</evidence>
<feature type="DNA-binding region" description="H-T-H motif" evidence="2">
    <location>
        <begin position="33"/>
        <end position="52"/>
    </location>
</feature>
<dbReference type="Proteomes" id="UP000199607">
    <property type="component" value="Unassembled WGS sequence"/>
</dbReference>
<feature type="domain" description="HTH tetR-type" evidence="3">
    <location>
        <begin position="10"/>
        <end position="70"/>
    </location>
</feature>
<dbReference type="EMBL" id="FOTC01000007">
    <property type="protein sequence ID" value="SFL50116.1"/>
    <property type="molecule type" value="Genomic_DNA"/>
</dbReference>
<dbReference type="InterPro" id="IPR001647">
    <property type="entry name" value="HTH_TetR"/>
</dbReference>
<dbReference type="PANTHER" id="PTHR43479">
    <property type="entry name" value="ACREF/ENVCD OPERON REPRESSOR-RELATED"/>
    <property type="match status" value="1"/>
</dbReference>
<dbReference type="PROSITE" id="PS50977">
    <property type="entry name" value="HTH_TETR_2"/>
    <property type="match status" value="1"/>
</dbReference>
<dbReference type="GO" id="GO:0003677">
    <property type="term" value="F:DNA binding"/>
    <property type="evidence" value="ECO:0007669"/>
    <property type="project" value="UniProtKB-UniRule"/>
</dbReference>
<sequence>MRGFTDDERDRIRDGLVETGQELFTQYGLKKTTIAELTEPVGIAPSTFYQFFDSKEELYAEILERESEEIVGPIMANSFESTDDPEEAIRQFLRLLLDEIESNPLLRHVLVDGTAHEYVARGTEAEKRAEREDELAQILPYVERWQEQGKIGDTDPTVVASVIRAAVFITLHQDDIGEDLYPDTRNLLIDAVAAGLSDL</sequence>
<evidence type="ECO:0000256" key="1">
    <source>
        <dbReference type="ARBA" id="ARBA00023125"/>
    </source>
</evidence>
<dbReference type="Pfam" id="PF00440">
    <property type="entry name" value="TetR_N"/>
    <property type="match status" value="1"/>
</dbReference>
<keyword evidence="5" id="KW-1185">Reference proteome</keyword>
<proteinExistence type="predicted"/>
<dbReference type="SUPFAM" id="SSF46689">
    <property type="entry name" value="Homeodomain-like"/>
    <property type="match status" value="1"/>
</dbReference>
<dbReference type="InterPro" id="IPR036271">
    <property type="entry name" value="Tet_transcr_reg_TetR-rel_C_sf"/>
</dbReference>
<dbReference type="PRINTS" id="PR00455">
    <property type="entry name" value="HTHTETR"/>
</dbReference>
<evidence type="ECO:0000313" key="5">
    <source>
        <dbReference type="Proteomes" id="UP000199607"/>
    </source>
</evidence>
<dbReference type="PANTHER" id="PTHR43479:SF11">
    <property type="entry name" value="ACREF_ENVCD OPERON REPRESSOR-RELATED"/>
    <property type="match status" value="1"/>
</dbReference>
<dbReference type="InterPro" id="IPR009057">
    <property type="entry name" value="Homeodomain-like_sf"/>
</dbReference>
<evidence type="ECO:0000256" key="2">
    <source>
        <dbReference type="PROSITE-ProRule" id="PRU00335"/>
    </source>
</evidence>
<dbReference type="RefSeq" id="WP_177197712.1">
    <property type="nucleotide sequence ID" value="NZ_FOTC01000007.1"/>
</dbReference>
<reference evidence="5" key="1">
    <citation type="submission" date="2016-10" db="EMBL/GenBank/DDBJ databases">
        <authorList>
            <person name="Varghese N."/>
            <person name="Submissions S."/>
        </authorList>
    </citation>
    <scope>NUCLEOTIDE SEQUENCE [LARGE SCALE GENOMIC DNA]</scope>
    <source>
        <strain evidence="5">CGMCC 1.7738</strain>
    </source>
</reference>
<gene>
    <name evidence="4" type="ORF">SAMN04487950_4011</name>
</gene>
<dbReference type="STRING" id="553466.SAMN04487950_4011"/>
<protein>
    <submittedName>
        <fullName evidence="4">Transcriptional regulator, TetR family</fullName>
    </submittedName>
</protein>
<keyword evidence="1 2" id="KW-0238">DNA-binding</keyword>
<dbReference type="Gene3D" id="1.10.357.10">
    <property type="entry name" value="Tetracycline Repressor, domain 2"/>
    <property type="match status" value="1"/>
</dbReference>
<evidence type="ECO:0000313" key="4">
    <source>
        <dbReference type="EMBL" id="SFL50116.1"/>
    </source>
</evidence>
<organism evidence="4 5">
    <name type="scientific">Halogranum rubrum</name>
    <dbReference type="NCBI Taxonomy" id="553466"/>
    <lineage>
        <taxon>Archaea</taxon>
        <taxon>Methanobacteriati</taxon>
        <taxon>Methanobacteriota</taxon>
        <taxon>Stenosarchaea group</taxon>
        <taxon>Halobacteria</taxon>
        <taxon>Halobacteriales</taxon>
        <taxon>Haloferacaceae</taxon>
    </lineage>
</organism>
<dbReference type="AlphaFoldDB" id="A0A1I4I8U0"/>
<name>A0A1I4I8U0_9EURY</name>
<accession>A0A1I4I8U0</accession>
<dbReference type="InterPro" id="IPR050624">
    <property type="entry name" value="HTH-type_Tx_Regulator"/>
</dbReference>
<dbReference type="SUPFAM" id="SSF48498">
    <property type="entry name" value="Tetracyclin repressor-like, C-terminal domain"/>
    <property type="match status" value="1"/>
</dbReference>